<dbReference type="EMBL" id="CM017326">
    <property type="protein sequence ID" value="KAE8075795.1"/>
    <property type="molecule type" value="Genomic_DNA"/>
</dbReference>
<dbReference type="InterPro" id="IPR036047">
    <property type="entry name" value="F-box-like_dom_sf"/>
</dbReference>
<name>A0A5N6R9R9_9ROSI</name>
<dbReference type="InterPro" id="IPR001810">
    <property type="entry name" value="F-box_dom"/>
</dbReference>
<dbReference type="CDD" id="cd22160">
    <property type="entry name" value="F-box_AtFBL13-like"/>
    <property type="match status" value="2"/>
</dbReference>
<organism evidence="2 3">
    <name type="scientific">Carpinus fangiana</name>
    <dbReference type="NCBI Taxonomy" id="176857"/>
    <lineage>
        <taxon>Eukaryota</taxon>
        <taxon>Viridiplantae</taxon>
        <taxon>Streptophyta</taxon>
        <taxon>Embryophyta</taxon>
        <taxon>Tracheophyta</taxon>
        <taxon>Spermatophyta</taxon>
        <taxon>Magnoliopsida</taxon>
        <taxon>eudicotyledons</taxon>
        <taxon>Gunneridae</taxon>
        <taxon>Pentapetalae</taxon>
        <taxon>rosids</taxon>
        <taxon>fabids</taxon>
        <taxon>Fagales</taxon>
        <taxon>Betulaceae</taxon>
        <taxon>Carpinus</taxon>
    </lineage>
</organism>
<feature type="domain" description="F-box" evidence="1">
    <location>
        <begin position="96"/>
        <end position="144"/>
    </location>
</feature>
<dbReference type="SUPFAM" id="SSF81383">
    <property type="entry name" value="F-box domain"/>
    <property type="match status" value="2"/>
</dbReference>
<feature type="domain" description="F-box" evidence="1">
    <location>
        <begin position="568"/>
        <end position="604"/>
    </location>
</feature>
<dbReference type="PANTHER" id="PTHR34223">
    <property type="entry name" value="OS11G0201299 PROTEIN"/>
    <property type="match status" value="1"/>
</dbReference>
<evidence type="ECO:0000313" key="3">
    <source>
        <dbReference type="Proteomes" id="UP000327013"/>
    </source>
</evidence>
<dbReference type="InterPro" id="IPR053197">
    <property type="entry name" value="F-box_SCFL_complex_component"/>
</dbReference>
<dbReference type="InterPro" id="IPR053781">
    <property type="entry name" value="F-box_AtFBL13-like"/>
</dbReference>
<dbReference type="SMART" id="SM00256">
    <property type="entry name" value="FBOX"/>
    <property type="match status" value="2"/>
</dbReference>
<evidence type="ECO:0000259" key="1">
    <source>
        <dbReference type="PROSITE" id="PS50181"/>
    </source>
</evidence>
<dbReference type="OrthoDB" id="1146282at2759"/>
<proteinExistence type="predicted"/>
<keyword evidence="3" id="KW-1185">Reference proteome</keyword>
<dbReference type="PROSITE" id="PS50181">
    <property type="entry name" value="FBOX"/>
    <property type="match status" value="2"/>
</dbReference>
<dbReference type="InterPro" id="IPR032675">
    <property type="entry name" value="LRR_dom_sf"/>
</dbReference>
<gene>
    <name evidence="2" type="ORF">FH972_014483</name>
</gene>
<dbReference type="Pfam" id="PF00646">
    <property type="entry name" value="F-box"/>
    <property type="match status" value="2"/>
</dbReference>
<sequence length="777" mass="89253">METRASRKRKLLLKEEVEHKAVRTAMETRASRKRKLLLQEEVEHKAVRTAMETRASRKRKLLLKEEVQHKAVRTAMETRASRKRKLLLKEAVEDMEDRISNLPDVVLHHILSFLPVQSIGQTSVLSTRWNYLWATFPCLDFSKFSMKKKRRERKRQAMELIIKTVLAGRHANFNIKVFRFKGNLGLTYLRDCIHQLVRHSVVELELDLWLDGEFDLPRCIFDCDSLTNLTLKTVYSVGCGMNGGRNSWFELWSYNVTGTTSLRSLDSAALFSGSSFPVLKRLTLKCCRVFMTTHGLCIGCPQLEDLRIEDTMITGLDISAGERLKNLRVKHSFSSRKNIESWVKIYAPKLESFCWKRNEIPEKDSVPSFPFLKTCCISTDSCRYVWSGPLISTNATINFLSAVVSARYLCIHILLDEKTYSTIYFEGGLPFRFLNLTTLKVHTGGFGKTDIPGVVCLLKNAPLLDTLKLEIGYYGIADHQNWGITLLDNSGYTEEQFWESEAQALRSFLDHLKILKIDSIGSFESAIIATRFMLKHGSALQELETFNPNPVTPPNNTYRHGNQEISKEDRISNLPDGILHHILSFLPVKSIAQTSVSSTRWNYLWATLPCLDFSEFSMKEKRRERKREAMELIIKTVLAGRHANFNIKVFRFDGRHLGLTCLLDWICQLVRHSVEELELDVTFGGVNRLNNIGCPELEDFQVERTKINGLDISSGERLKNLRVINSFRASKNESWVKIFAPKLETFCWENNEFPEECSVQSFPFLKTCRICITSSRG</sequence>
<evidence type="ECO:0000313" key="2">
    <source>
        <dbReference type="EMBL" id="KAE8075795.1"/>
    </source>
</evidence>
<reference evidence="2 3" key="1">
    <citation type="submission" date="2019-06" db="EMBL/GenBank/DDBJ databases">
        <title>A chromosomal-level reference genome of Carpinus fangiana (Coryloideae, Betulaceae).</title>
        <authorList>
            <person name="Yang X."/>
            <person name="Wang Z."/>
            <person name="Zhang L."/>
            <person name="Hao G."/>
            <person name="Liu J."/>
            <person name="Yang Y."/>
        </authorList>
    </citation>
    <scope>NUCLEOTIDE SEQUENCE [LARGE SCALE GENOMIC DNA]</scope>
    <source>
        <strain evidence="2">Cfa_2016G</strain>
        <tissue evidence="2">Leaf</tissue>
    </source>
</reference>
<dbReference type="PANTHER" id="PTHR34223:SF93">
    <property type="entry name" value="F-BOX DOMAIN-CONTAINING PROTEIN"/>
    <property type="match status" value="1"/>
</dbReference>
<dbReference type="Gene3D" id="3.80.10.10">
    <property type="entry name" value="Ribonuclease Inhibitor"/>
    <property type="match status" value="1"/>
</dbReference>
<dbReference type="AlphaFoldDB" id="A0A5N6R9R9"/>
<accession>A0A5N6R9R9</accession>
<dbReference type="Proteomes" id="UP000327013">
    <property type="component" value="Chromosome 6"/>
</dbReference>
<protein>
    <recommendedName>
        <fullName evidence="1">F-box domain-containing protein</fullName>
    </recommendedName>
</protein>
<dbReference type="Gene3D" id="1.20.1280.50">
    <property type="match status" value="2"/>
</dbReference>